<evidence type="ECO:0000256" key="1">
    <source>
        <dbReference type="SAM" id="SignalP"/>
    </source>
</evidence>
<evidence type="ECO:0000313" key="2">
    <source>
        <dbReference type="EMBL" id="SEG52059.1"/>
    </source>
</evidence>
<evidence type="ECO:0008006" key="4">
    <source>
        <dbReference type="Google" id="ProtNLM"/>
    </source>
</evidence>
<feature type="chain" id="PRO_5009293012" description="Outer membrane protein beta-barrel family protein" evidence="1">
    <location>
        <begin position="22"/>
        <end position="99"/>
    </location>
</feature>
<reference evidence="3" key="1">
    <citation type="submission" date="2016-10" db="EMBL/GenBank/DDBJ databases">
        <authorList>
            <person name="Varghese N."/>
            <person name="Submissions S."/>
        </authorList>
    </citation>
    <scope>NUCLEOTIDE SEQUENCE [LARGE SCALE GENOMIC DNA]</scope>
    <source>
        <strain evidence="3">DSM 17298</strain>
    </source>
</reference>
<accession>A0A1H6ATN6</accession>
<sequence>MINQTRAILFSLILVSSMANGQTQKTTKINFLNPGIAWERPIGKKTTAEINIGVGYNGSYPELTDFGINGFQALIAPFLDLQTRYYYNMIIRYFASRVG</sequence>
<keyword evidence="1" id="KW-0732">Signal</keyword>
<evidence type="ECO:0000313" key="3">
    <source>
        <dbReference type="Proteomes" id="UP000236736"/>
    </source>
</evidence>
<gene>
    <name evidence="2" type="ORF">SAMN03080598_04321</name>
</gene>
<dbReference type="AlphaFoldDB" id="A0A1H6ATN6"/>
<name>A0A1H6ATN6_9BACT</name>
<keyword evidence="3" id="KW-1185">Reference proteome</keyword>
<proteinExistence type="predicted"/>
<dbReference type="EMBL" id="FNVR01000068">
    <property type="protein sequence ID" value="SEG52059.1"/>
    <property type="molecule type" value="Genomic_DNA"/>
</dbReference>
<organism evidence="2 3">
    <name type="scientific">Algoriphagus boritolerans DSM 17298 = JCM 18970</name>
    <dbReference type="NCBI Taxonomy" id="1120964"/>
    <lineage>
        <taxon>Bacteria</taxon>
        <taxon>Pseudomonadati</taxon>
        <taxon>Bacteroidota</taxon>
        <taxon>Cytophagia</taxon>
        <taxon>Cytophagales</taxon>
        <taxon>Cyclobacteriaceae</taxon>
        <taxon>Algoriphagus</taxon>
    </lineage>
</organism>
<dbReference type="Proteomes" id="UP000236736">
    <property type="component" value="Unassembled WGS sequence"/>
</dbReference>
<feature type="signal peptide" evidence="1">
    <location>
        <begin position="1"/>
        <end position="21"/>
    </location>
</feature>
<protein>
    <recommendedName>
        <fullName evidence="4">Outer membrane protein beta-barrel family protein</fullName>
    </recommendedName>
</protein>